<proteinExistence type="inferred from homology"/>
<dbReference type="Proteomes" id="UP001353858">
    <property type="component" value="Unassembled WGS sequence"/>
</dbReference>
<sequence>MWKLLLFYCLFVICVLHASKQKHLRIPLSRQKTIREQISFMPNLKRHGIDFEWLTKPHKHNSTNDSIALFRWLDSEFYGVVQIGQKAQTFNMVFDTSWQTSWVISAECGWTSIGCLSHNKYDHTKSFTYKPNGKKFISDQGTYNLTGYFSNDTFLLGHTRVDGQLFVEMTSIPSSHVLSKADGVIGLGFKVGQYDPLFYSMLKNKSIEKPLFSVFLNRDRQSTRGGNVLLGLIDEKHIHQKVVPGLNHTVPEDITYLPVDSKEGYWSFKMDGVAVELTAKNQSIPFCTAGCKAIVDTSTTVIMAPPEDVKSINKLIGATSLVFGRYHVNCDTLNKLPPIDFILGGINFTLHGEHYTQRISFGPITYCVSAFVKSDVASEQSIWILGGAFLSHFYSIYDIEHQQIGFVTAA</sequence>
<dbReference type="EMBL" id="JARPUR010000001">
    <property type="protein sequence ID" value="KAK4884207.1"/>
    <property type="molecule type" value="Genomic_DNA"/>
</dbReference>
<feature type="chain" id="PRO_5043004690" description="Peptidase A1 domain-containing protein" evidence="4">
    <location>
        <begin position="19"/>
        <end position="410"/>
    </location>
</feature>
<evidence type="ECO:0000256" key="4">
    <source>
        <dbReference type="SAM" id="SignalP"/>
    </source>
</evidence>
<gene>
    <name evidence="6" type="ORF">RN001_000478</name>
</gene>
<evidence type="ECO:0000256" key="2">
    <source>
        <dbReference type="PIRSR" id="PIRSR601461-1"/>
    </source>
</evidence>
<comment type="similarity">
    <text evidence="1">Belongs to the peptidase A1 family.</text>
</comment>
<keyword evidence="4" id="KW-0732">Signal</keyword>
<dbReference type="Gene3D" id="2.60.40.1960">
    <property type="match status" value="1"/>
</dbReference>
<dbReference type="InterPro" id="IPR001461">
    <property type="entry name" value="Aspartic_peptidase_A1"/>
</dbReference>
<evidence type="ECO:0000259" key="5">
    <source>
        <dbReference type="PROSITE" id="PS51767"/>
    </source>
</evidence>
<dbReference type="SUPFAM" id="SSF50630">
    <property type="entry name" value="Acid proteases"/>
    <property type="match status" value="1"/>
</dbReference>
<dbReference type="FunFam" id="2.40.70.10:FF:000008">
    <property type="entry name" value="Cathepsin D"/>
    <property type="match status" value="1"/>
</dbReference>
<evidence type="ECO:0000256" key="1">
    <source>
        <dbReference type="ARBA" id="ARBA00007447"/>
    </source>
</evidence>
<dbReference type="PANTHER" id="PTHR47966">
    <property type="entry name" value="BETA-SITE APP-CLEAVING ENZYME, ISOFORM A-RELATED"/>
    <property type="match status" value="1"/>
</dbReference>
<dbReference type="FunFam" id="2.40.70.10:FF:000044">
    <property type="entry name" value="Lysosomal aspartic protease"/>
    <property type="match status" value="1"/>
</dbReference>
<evidence type="ECO:0000313" key="6">
    <source>
        <dbReference type="EMBL" id="KAK4884207.1"/>
    </source>
</evidence>
<dbReference type="InterPro" id="IPR021109">
    <property type="entry name" value="Peptidase_aspartic_dom_sf"/>
</dbReference>
<evidence type="ECO:0000256" key="3">
    <source>
        <dbReference type="PIRSR" id="PIRSR601461-2"/>
    </source>
</evidence>
<organism evidence="6 7">
    <name type="scientific">Aquatica leii</name>
    <dbReference type="NCBI Taxonomy" id="1421715"/>
    <lineage>
        <taxon>Eukaryota</taxon>
        <taxon>Metazoa</taxon>
        <taxon>Ecdysozoa</taxon>
        <taxon>Arthropoda</taxon>
        <taxon>Hexapoda</taxon>
        <taxon>Insecta</taxon>
        <taxon>Pterygota</taxon>
        <taxon>Neoptera</taxon>
        <taxon>Endopterygota</taxon>
        <taxon>Coleoptera</taxon>
        <taxon>Polyphaga</taxon>
        <taxon>Elateriformia</taxon>
        <taxon>Elateroidea</taxon>
        <taxon>Lampyridae</taxon>
        <taxon>Luciolinae</taxon>
        <taxon>Aquatica</taxon>
    </lineage>
</organism>
<dbReference type="Pfam" id="PF00026">
    <property type="entry name" value="Asp"/>
    <property type="match status" value="1"/>
</dbReference>
<feature type="active site" evidence="2">
    <location>
        <position position="95"/>
    </location>
</feature>
<dbReference type="AlphaFoldDB" id="A0AAN7SJ62"/>
<keyword evidence="7" id="KW-1185">Reference proteome</keyword>
<keyword evidence="3" id="KW-1015">Disulfide bond</keyword>
<dbReference type="PROSITE" id="PS51767">
    <property type="entry name" value="PEPTIDASE_A1"/>
    <property type="match status" value="1"/>
</dbReference>
<dbReference type="InterPro" id="IPR033121">
    <property type="entry name" value="PEPTIDASE_A1"/>
</dbReference>
<feature type="active site" evidence="2">
    <location>
        <position position="296"/>
    </location>
</feature>
<accession>A0AAN7SJ62</accession>
<protein>
    <recommendedName>
        <fullName evidence="5">Peptidase A1 domain-containing protein</fullName>
    </recommendedName>
</protein>
<feature type="disulfide bond" evidence="3">
    <location>
        <begin position="108"/>
        <end position="115"/>
    </location>
</feature>
<feature type="domain" description="Peptidase A1" evidence="5">
    <location>
        <begin position="77"/>
        <end position="407"/>
    </location>
</feature>
<name>A0AAN7SJ62_9COLE</name>
<feature type="signal peptide" evidence="4">
    <location>
        <begin position="1"/>
        <end position="18"/>
    </location>
</feature>
<reference evidence="7" key="1">
    <citation type="submission" date="2023-01" db="EMBL/GenBank/DDBJ databases">
        <title>Key to firefly adult light organ development and bioluminescence: homeobox transcription factors regulate luciferase expression and transportation to peroxisome.</title>
        <authorList>
            <person name="Fu X."/>
        </authorList>
    </citation>
    <scope>NUCLEOTIDE SEQUENCE [LARGE SCALE GENOMIC DNA]</scope>
</reference>
<dbReference type="GO" id="GO:0005764">
    <property type="term" value="C:lysosome"/>
    <property type="evidence" value="ECO:0007669"/>
    <property type="project" value="TreeGrafter"/>
</dbReference>
<evidence type="ECO:0000313" key="7">
    <source>
        <dbReference type="Proteomes" id="UP001353858"/>
    </source>
</evidence>
<dbReference type="PANTHER" id="PTHR47966:SF51">
    <property type="entry name" value="BETA-SITE APP-CLEAVING ENZYME, ISOFORM A-RELATED"/>
    <property type="match status" value="1"/>
</dbReference>
<comment type="caution">
    <text evidence="6">The sequence shown here is derived from an EMBL/GenBank/DDBJ whole genome shotgun (WGS) entry which is preliminary data.</text>
</comment>
<dbReference type="PRINTS" id="PR00792">
    <property type="entry name" value="PEPSIN"/>
</dbReference>
<dbReference type="Gene3D" id="2.40.70.10">
    <property type="entry name" value="Acid Proteases"/>
    <property type="match status" value="2"/>
</dbReference>
<dbReference type="GO" id="GO:0004190">
    <property type="term" value="F:aspartic-type endopeptidase activity"/>
    <property type="evidence" value="ECO:0007669"/>
    <property type="project" value="InterPro"/>
</dbReference>
<dbReference type="GO" id="GO:0006508">
    <property type="term" value="P:proteolysis"/>
    <property type="evidence" value="ECO:0007669"/>
    <property type="project" value="InterPro"/>
</dbReference>